<gene>
    <name evidence="1" type="ORF">I568_01403</name>
</gene>
<dbReference type="EMBL" id="ASWJ01000006">
    <property type="protein sequence ID" value="EOW83956.1"/>
    <property type="molecule type" value="Genomic_DNA"/>
</dbReference>
<evidence type="ECO:0000313" key="1">
    <source>
        <dbReference type="EMBL" id="EOW83956.1"/>
    </source>
</evidence>
<dbReference type="STRING" id="1121865.OMW_01760"/>
<dbReference type="PATRIC" id="fig|1121865.3.peg.1703"/>
<dbReference type="AlphaFoldDB" id="S0KL89"/>
<evidence type="ECO:0000313" key="2">
    <source>
        <dbReference type="Proteomes" id="UP000014113"/>
    </source>
</evidence>
<keyword evidence="2" id="KW-1185">Reference proteome</keyword>
<dbReference type="RefSeq" id="WP_016183869.1">
    <property type="nucleotide sequence ID" value="NZ_JXKI01000003.1"/>
</dbReference>
<name>S0KL89_9ENTE</name>
<reference evidence="1 2" key="1">
    <citation type="submission" date="2013-03" db="EMBL/GenBank/DDBJ databases">
        <title>The Genome Sequence of Enterococcus columbae ATCC_51263 (PacBio/Illumina hybrid assembly).</title>
        <authorList>
            <consortium name="The Broad Institute Genomics Platform"/>
            <consortium name="The Broad Institute Genome Sequencing Center for Infectious Disease"/>
            <person name="Earl A."/>
            <person name="Russ C."/>
            <person name="Gilmore M."/>
            <person name="Surin D."/>
            <person name="Walker B."/>
            <person name="Young S."/>
            <person name="Zeng Q."/>
            <person name="Gargeya S."/>
            <person name="Fitzgerald M."/>
            <person name="Haas B."/>
            <person name="Abouelleil A."/>
            <person name="Allen A.W."/>
            <person name="Alvarado L."/>
            <person name="Arachchi H.M."/>
            <person name="Berlin A.M."/>
            <person name="Chapman S.B."/>
            <person name="Gainer-Dewar J."/>
            <person name="Goldberg J."/>
            <person name="Griggs A."/>
            <person name="Gujja S."/>
            <person name="Hansen M."/>
            <person name="Howarth C."/>
            <person name="Imamovic A."/>
            <person name="Ireland A."/>
            <person name="Larimer J."/>
            <person name="McCowan C."/>
            <person name="Murphy C."/>
            <person name="Pearson M."/>
            <person name="Poon T.W."/>
            <person name="Priest M."/>
            <person name="Roberts A."/>
            <person name="Saif S."/>
            <person name="Shea T."/>
            <person name="Sisk P."/>
            <person name="Sykes S."/>
            <person name="Wortman J."/>
            <person name="Nusbaum C."/>
            <person name="Birren B."/>
        </authorList>
    </citation>
    <scope>NUCLEOTIDE SEQUENCE [LARGE SCALE GENOMIC DNA]</scope>
    <source>
        <strain evidence="1 2">ATCC 51263</strain>
    </source>
</reference>
<proteinExistence type="predicted"/>
<protein>
    <submittedName>
        <fullName evidence="1">Uncharacterized protein</fullName>
    </submittedName>
</protein>
<sequence>MNEKLQQTLSLLQELNQQSSLIESSETFDKIADLFENFQSNLEILSEEDTELLMQITALYQKVISRGNEEKKAFSKEIARINQSGKKAKTYIPLEELSGIELEY</sequence>
<comment type="caution">
    <text evidence="1">The sequence shown here is derived from an EMBL/GenBank/DDBJ whole genome shotgun (WGS) entry which is preliminary data.</text>
</comment>
<dbReference type="Proteomes" id="UP000014113">
    <property type="component" value="Unassembled WGS sequence"/>
</dbReference>
<accession>S0KL89</accession>
<organism evidence="1 2">
    <name type="scientific">Enterococcus columbae DSM 7374 = ATCC 51263</name>
    <dbReference type="NCBI Taxonomy" id="1121865"/>
    <lineage>
        <taxon>Bacteria</taxon>
        <taxon>Bacillati</taxon>
        <taxon>Bacillota</taxon>
        <taxon>Bacilli</taxon>
        <taxon>Lactobacillales</taxon>
        <taxon>Enterococcaceae</taxon>
        <taxon>Enterococcus</taxon>
    </lineage>
</organism>